<dbReference type="Proteomes" id="UP000485058">
    <property type="component" value="Unassembled WGS sequence"/>
</dbReference>
<evidence type="ECO:0000313" key="3">
    <source>
        <dbReference type="Proteomes" id="UP000485058"/>
    </source>
</evidence>
<dbReference type="EMBL" id="BLLF01001975">
    <property type="protein sequence ID" value="GFH22129.1"/>
    <property type="molecule type" value="Genomic_DNA"/>
</dbReference>
<accession>A0A699ZR29</accession>
<dbReference type="PROSITE" id="PS51257">
    <property type="entry name" value="PROKAR_LIPOPROTEIN"/>
    <property type="match status" value="1"/>
</dbReference>
<protein>
    <submittedName>
        <fullName evidence="2">Uncharacterized protein</fullName>
    </submittedName>
</protein>
<gene>
    <name evidence="2" type="ORF">HaLaN_19545</name>
</gene>
<feature type="region of interest" description="Disordered" evidence="1">
    <location>
        <begin position="90"/>
        <end position="126"/>
    </location>
</feature>
<evidence type="ECO:0000256" key="1">
    <source>
        <dbReference type="SAM" id="MobiDB-lite"/>
    </source>
</evidence>
<sequence length="146" mass="14944">MHRPCALTINVTRSAAVLVQGASACAAKSHGCHHHHLANVVLQCDQAVPAIGALSYWEARSTEHSRKQAAVTAKLVAEGPAAEDCVQVVVPPGTPPGTDLTYSSPVLGDTSGDSTDDSQSYQAGSEGVAETMALLSNGPESSALPK</sequence>
<dbReference type="AlphaFoldDB" id="A0A699ZR29"/>
<name>A0A699ZR29_HAELA</name>
<feature type="compositionally biased region" description="Low complexity" evidence="1">
    <location>
        <begin position="108"/>
        <end position="120"/>
    </location>
</feature>
<reference evidence="2 3" key="1">
    <citation type="submission" date="2020-02" db="EMBL/GenBank/DDBJ databases">
        <title>Draft genome sequence of Haematococcus lacustris strain NIES-144.</title>
        <authorList>
            <person name="Morimoto D."/>
            <person name="Nakagawa S."/>
            <person name="Yoshida T."/>
            <person name="Sawayama S."/>
        </authorList>
    </citation>
    <scope>NUCLEOTIDE SEQUENCE [LARGE SCALE GENOMIC DNA]</scope>
    <source>
        <strain evidence="2 3">NIES-144</strain>
    </source>
</reference>
<organism evidence="2 3">
    <name type="scientific">Haematococcus lacustris</name>
    <name type="common">Green alga</name>
    <name type="synonym">Haematococcus pluvialis</name>
    <dbReference type="NCBI Taxonomy" id="44745"/>
    <lineage>
        <taxon>Eukaryota</taxon>
        <taxon>Viridiplantae</taxon>
        <taxon>Chlorophyta</taxon>
        <taxon>core chlorophytes</taxon>
        <taxon>Chlorophyceae</taxon>
        <taxon>CS clade</taxon>
        <taxon>Chlamydomonadales</taxon>
        <taxon>Haematococcaceae</taxon>
        <taxon>Haematococcus</taxon>
    </lineage>
</organism>
<proteinExistence type="predicted"/>
<evidence type="ECO:0000313" key="2">
    <source>
        <dbReference type="EMBL" id="GFH22129.1"/>
    </source>
</evidence>
<keyword evidence="3" id="KW-1185">Reference proteome</keyword>
<comment type="caution">
    <text evidence="2">The sequence shown here is derived from an EMBL/GenBank/DDBJ whole genome shotgun (WGS) entry which is preliminary data.</text>
</comment>